<organism evidence="3 4">
    <name type="scientific">Kwoniella shivajii</name>
    <dbReference type="NCBI Taxonomy" id="564305"/>
    <lineage>
        <taxon>Eukaryota</taxon>
        <taxon>Fungi</taxon>
        <taxon>Dikarya</taxon>
        <taxon>Basidiomycota</taxon>
        <taxon>Agaricomycotina</taxon>
        <taxon>Tremellomycetes</taxon>
        <taxon>Tremellales</taxon>
        <taxon>Cryptococcaceae</taxon>
        <taxon>Kwoniella</taxon>
    </lineage>
</organism>
<sequence>MAVPNHSIRISIDRLLSQDPGNYKDAPTEGVRRALERITGNAFERGKALPVDKIGEKHALVITKGFKDLLEIGNQARPRIFDLNIRRAKPLYSTAIEVDERVTLDPKADKNALVFNDDGTIKRAYSGVAAEEQDRFVPGRIVKGLSGEAVKILKEPGLLERVLRWISRKRSSRRIHGFRRRFGRSQRESMIKTNSADPQNFSGLKSILSGPAGGVVGCALTSWDEEERSPVIGCLTYKNGLFRAGPESAGAHPGPACYRESTSTILLADASFPKCFGPNEDQDLDPEVSKVKFEELAQEIRDETGTDKTIDEIVANETMARPIRTLTEARGFKTDEHILASFGGAGGQHACEIAEVRGIGKTFESLGPSAFAEFKSLKINPVHSNHHQDVYVWYGQEGKRQDVPVFELSSLKKGDQVQGPALIIDETQTIFVNM</sequence>
<evidence type="ECO:0000313" key="4">
    <source>
        <dbReference type="Proteomes" id="UP001329825"/>
    </source>
</evidence>
<dbReference type="PANTHER" id="PTHR11365:SF2">
    <property type="entry name" value="5-OXOPROLINASE"/>
    <property type="match status" value="1"/>
</dbReference>
<accession>A0ABZ1CUD8</accession>
<evidence type="ECO:0008006" key="5">
    <source>
        <dbReference type="Google" id="ProtNLM"/>
    </source>
</evidence>
<proteinExistence type="predicted"/>
<dbReference type="Proteomes" id="UP001329825">
    <property type="component" value="Chromosome 1"/>
</dbReference>
<name>A0ABZ1CUD8_9TREE</name>
<dbReference type="EMBL" id="CP141881">
    <property type="protein sequence ID" value="WRT64281.1"/>
    <property type="molecule type" value="Genomic_DNA"/>
</dbReference>
<dbReference type="RefSeq" id="XP_062789021.1">
    <property type="nucleotide sequence ID" value="XM_062932970.1"/>
</dbReference>
<dbReference type="Pfam" id="PF05378">
    <property type="entry name" value="Hydant_A_N"/>
    <property type="match status" value="1"/>
</dbReference>
<gene>
    <name evidence="3" type="ORF">IL334_001212</name>
</gene>
<evidence type="ECO:0000259" key="1">
    <source>
        <dbReference type="Pfam" id="PF01968"/>
    </source>
</evidence>
<evidence type="ECO:0000259" key="2">
    <source>
        <dbReference type="Pfam" id="PF05378"/>
    </source>
</evidence>
<dbReference type="GeneID" id="87953343"/>
<dbReference type="PANTHER" id="PTHR11365">
    <property type="entry name" value="5-OXOPROLINASE RELATED"/>
    <property type="match status" value="1"/>
</dbReference>
<dbReference type="InterPro" id="IPR002821">
    <property type="entry name" value="Hydantoinase_A"/>
</dbReference>
<dbReference type="Pfam" id="PF01968">
    <property type="entry name" value="Hydantoinase_A"/>
    <property type="match status" value="1"/>
</dbReference>
<protein>
    <recommendedName>
        <fullName evidence="5">Hydantoinase A/oxoprolinase domain-containing protein</fullName>
    </recommendedName>
</protein>
<dbReference type="InterPro" id="IPR008040">
    <property type="entry name" value="Hydant_A_N"/>
</dbReference>
<reference evidence="3 4" key="1">
    <citation type="submission" date="2024-01" db="EMBL/GenBank/DDBJ databases">
        <title>Comparative genomics of Cryptococcus and Kwoniella reveals pathogenesis evolution and contrasting modes of karyotype evolution via chromosome fusion or intercentromeric recombination.</title>
        <authorList>
            <person name="Coelho M.A."/>
            <person name="David-Palma M."/>
            <person name="Shea T."/>
            <person name="Bowers K."/>
            <person name="McGinley-Smith S."/>
            <person name="Mohammad A.W."/>
            <person name="Gnirke A."/>
            <person name="Yurkov A.M."/>
            <person name="Nowrousian M."/>
            <person name="Sun S."/>
            <person name="Cuomo C.A."/>
            <person name="Heitman J."/>
        </authorList>
    </citation>
    <scope>NUCLEOTIDE SEQUENCE [LARGE SCALE GENOMIC DNA]</scope>
    <source>
        <strain evidence="3">CBS 11374</strain>
    </source>
</reference>
<feature type="domain" description="Hydantoinase A/oxoprolinase" evidence="1">
    <location>
        <begin position="236"/>
        <end position="371"/>
    </location>
</feature>
<evidence type="ECO:0000313" key="3">
    <source>
        <dbReference type="EMBL" id="WRT64281.1"/>
    </source>
</evidence>
<feature type="domain" description="Hydantoinase/oxoprolinase N-terminal" evidence="2">
    <location>
        <begin position="52"/>
        <end position="145"/>
    </location>
</feature>
<keyword evidence="4" id="KW-1185">Reference proteome</keyword>
<dbReference type="InterPro" id="IPR045079">
    <property type="entry name" value="Oxoprolinase-like"/>
</dbReference>